<dbReference type="AlphaFoldDB" id="A0A699S094"/>
<dbReference type="EMBL" id="BKCJ011128257">
    <property type="protein sequence ID" value="GFC90799.1"/>
    <property type="molecule type" value="Genomic_DNA"/>
</dbReference>
<comment type="caution">
    <text evidence="2">The sequence shown here is derived from an EMBL/GenBank/DDBJ whole genome shotgun (WGS) entry which is preliminary data.</text>
</comment>
<feature type="region of interest" description="Disordered" evidence="1">
    <location>
        <begin position="59"/>
        <end position="82"/>
    </location>
</feature>
<proteinExistence type="predicted"/>
<reference evidence="2" key="1">
    <citation type="journal article" date="2019" name="Sci. Rep.">
        <title>Draft genome of Tanacetum cinerariifolium, the natural source of mosquito coil.</title>
        <authorList>
            <person name="Yamashiro T."/>
            <person name="Shiraishi A."/>
            <person name="Satake H."/>
            <person name="Nakayama K."/>
        </authorList>
    </citation>
    <scope>NUCLEOTIDE SEQUENCE</scope>
</reference>
<sequence length="82" mass="8293">VGVFLVDELHGHLRNVGVGAHVVVGQVGVGVAGQVRVAHGALHQRCPDAHRRAANDLGASGFGVQNTAAPNDAHPARDAHGA</sequence>
<organism evidence="2">
    <name type="scientific">Tanacetum cinerariifolium</name>
    <name type="common">Dalmatian daisy</name>
    <name type="synonym">Chrysanthemum cinerariifolium</name>
    <dbReference type="NCBI Taxonomy" id="118510"/>
    <lineage>
        <taxon>Eukaryota</taxon>
        <taxon>Viridiplantae</taxon>
        <taxon>Streptophyta</taxon>
        <taxon>Embryophyta</taxon>
        <taxon>Tracheophyta</taxon>
        <taxon>Spermatophyta</taxon>
        <taxon>Magnoliopsida</taxon>
        <taxon>eudicotyledons</taxon>
        <taxon>Gunneridae</taxon>
        <taxon>Pentapetalae</taxon>
        <taxon>asterids</taxon>
        <taxon>campanulids</taxon>
        <taxon>Asterales</taxon>
        <taxon>Asteraceae</taxon>
        <taxon>Asteroideae</taxon>
        <taxon>Anthemideae</taxon>
        <taxon>Anthemidinae</taxon>
        <taxon>Tanacetum</taxon>
    </lineage>
</organism>
<protein>
    <submittedName>
        <fullName evidence="2">Uncharacterized protein</fullName>
    </submittedName>
</protein>
<feature type="non-terminal residue" evidence="2">
    <location>
        <position position="1"/>
    </location>
</feature>
<gene>
    <name evidence="2" type="ORF">Tci_862769</name>
</gene>
<name>A0A699S094_TANCI</name>
<accession>A0A699S094</accession>
<evidence type="ECO:0000256" key="1">
    <source>
        <dbReference type="SAM" id="MobiDB-lite"/>
    </source>
</evidence>
<evidence type="ECO:0000313" key="2">
    <source>
        <dbReference type="EMBL" id="GFC90799.1"/>
    </source>
</evidence>